<accession>A0A1B8NYT1</accession>
<gene>
    <name evidence="10" type="primary">livH_2</name>
    <name evidence="10" type="ORF">A8U91_04227</name>
</gene>
<dbReference type="GO" id="GO:0015188">
    <property type="term" value="F:L-isoleucine transmembrane transporter activity"/>
    <property type="evidence" value="ECO:0007669"/>
    <property type="project" value="TreeGrafter"/>
</dbReference>
<keyword evidence="7" id="KW-1133">Transmembrane helix</keyword>
<dbReference type="GO" id="GO:0042941">
    <property type="term" value="P:D-alanine transmembrane transport"/>
    <property type="evidence" value="ECO:0007669"/>
    <property type="project" value="TreeGrafter"/>
</dbReference>
<comment type="caution">
    <text evidence="10">The sequence shown here is derived from an EMBL/GenBank/DDBJ whole genome shotgun (WGS) entry which is preliminary data.</text>
</comment>
<keyword evidence="8" id="KW-0472">Membrane</keyword>
<evidence type="ECO:0000256" key="4">
    <source>
        <dbReference type="ARBA" id="ARBA00022519"/>
    </source>
</evidence>
<dbReference type="GO" id="GO:0005886">
    <property type="term" value="C:plasma membrane"/>
    <property type="evidence" value="ECO:0007669"/>
    <property type="project" value="UniProtKB-SubCell"/>
</dbReference>
<evidence type="ECO:0000256" key="2">
    <source>
        <dbReference type="ARBA" id="ARBA00022448"/>
    </source>
</evidence>
<dbReference type="GO" id="GO:0015192">
    <property type="term" value="F:L-phenylalanine transmembrane transporter activity"/>
    <property type="evidence" value="ECO:0007669"/>
    <property type="project" value="TreeGrafter"/>
</dbReference>
<keyword evidence="3" id="KW-1003">Cell membrane</keyword>
<dbReference type="GO" id="GO:0015190">
    <property type="term" value="F:L-leucine transmembrane transporter activity"/>
    <property type="evidence" value="ECO:0007669"/>
    <property type="project" value="TreeGrafter"/>
</dbReference>
<evidence type="ECO:0000256" key="1">
    <source>
        <dbReference type="ARBA" id="ARBA00004429"/>
    </source>
</evidence>
<dbReference type="PANTHER" id="PTHR11795:SF371">
    <property type="entry name" value="HIGH-AFFINITY BRANCHED-CHAIN AMINO ACID TRANSPORT SYSTEM PERMEASE PROTEIN LIVH"/>
    <property type="match status" value="1"/>
</dbReference>
<keyword evidence="2" id="KW-0813">Transport</keyword>
<evidence type="ECO:0000256" key="6">
    <source>
        <dbReference type="ARBA" id="ARBA00022970"/>
    </source>
</evidence>
<reference evidence="10 11" key="1">
    <citation type="submission" date="2016-06" db="EMBL/GenBank/DDBJ databases">
        <title>Genome sequence of halotolerant plant growth promoting strain of Halomonas elongata HEK1 isolated from salterns of Rann of Kutch, Gujarat, India.</title>
        <authorList>
            <person name="Gaba S."/>
            <person name="Singh R.N."/>
            <person name="Abrol S."/>
            <person name="Kaushik R."/>
            <person name="Saxena A.K."/>
        </authorList>
    </citation>
    <scope>NUCLEOTIDE SEQUENCE [LARGE SCALE GENOMIC DNA]</scope>
    <source>
        <strain evidence="10 11">HEK1</strain>
    </source>
</reference>
<dbReference type="GeneID" id="91008308"/>
<dbReference type="EMBL" id="MAJD01000002">
    <property type="protein sequence ID" value="OBX35156.1"/>
    <property type="molecule type" value="Genomic_DNA"/>
</dbReference>
<dbReference type="CDD" id="cd06582">
    <property type="entry name" value="TM_PBP1_LivH_like"/>
    <property type="match status" value="1"/>
</dbReference>
<dbReference type="GO" id="GO:1903806">
    <property type="term" value="P:L-isoleucine import across plasma membrane"/>
    <property type="evidence" value="ECO:0007669"/>
    <property type="project" value="TreeGrafter"/>
</dbReference>
<sequence>MNELVFFINNVVIAGSVSGSIYAMGAVGVTLIFSIMRFAHFAHGDMMTFGAFMVLLLTTLFPQAGAAIGVPTPILMLPLAMVLTAGLAVGIDRTFYRPLRAHGVKPIVMVIASLGVTLMLQGLIRLFAGTGGSSLYVDDRKEIFRLPIPIEGVRMPVVITEPQLYLFVLTIICVVALHFFLSRSRLGKAMRAMSDNPDLAQASGINTNTIVAVTWMLAGGLAAIAGTLLSLDVTFKPDLSFFLLLPIFAAAIVGGVGHPFGAVAGGFVVGFAESLAVFNWSVLLRPFRDSLPEWLALPSNLSFVGTEYKIVVPFFILVAILVWRPTGIFKGKVIT</sequence>
<keyword evidence="4" id="KW-0997">Cell inner membrane</keyword>
<dbReference type="InterPro" id="IPR001851">
    <property type="entry name" value="ABC_transp_permease"/>
</dbReference>
<dbReference type="AlphaFoldDB" id="A0A1B8NYT1"/>
<dbReference type="PATRIC" id="fig|2746.7.peg.4348"/>
<evidence type="ECO:0000256" key="8">
    <source>
        <dbReference type="ARBA" id="ARBA00023136"/>
    </source>
</evidence>
<dbReference type="GO" id="GO:0015808">
    <property type="term" value="P:L-alanine transport"/>
    <property type="evidence" value="ECO:0007669"/>
    <property type="project" value="TreeGrafter"/>
</dbReference>
<comment type="similarity">
    <text evidence="9">Belongs to the binding-protein-dependent transport system permease family. LivHM subfamily.</text>
</comment>
<keyword evidence="5" id="KW-0812">Transmembrane</keyword>
<evidence type="ECO:0000313" key="11">
    <source>
        <dbReference type="Proteomes" id="UP000092504"/>
    </source>
</evidence>
<evidence type="ECO:0000256" key="7">
    <source>
        <dbReference type="ARBA" id="ARBA00022989"/>
    </source>
</evidence>
<dbReference type="RefSeq" id="WP_013330873.1">
    <property type="nucleotide sequence ID" value="NZ_CP087224.1"/>
</dbReference>
<comment type="subcellular location">
    <subcellularLocation>
        <location evidence="1">Cell inner membrane</location>
        <topology evidence="1">Multi-pass membrane protein</topology>
    </subcellularLocation>
</comment>
<protein>
    <submittedName>
        <fullName evidence="10">High-affinity branched-chain amino acid transport system permease protein LivH</fullName>
    </submittedName>
</protein>
<name>A0A1B8NYT1_HALEL</name>
<dbReference type="PANTHER" id="PTHR11795">
    <property type="entry name" value="BRANCHED-CHAIN AMINO ACID TRANSPORT SYSTEM PERMEASE PROTEIN LIVH"/>
    <property type="match status" value="1"/>
</dbReference>
<evidence type="ECO:0000313" key="10">
    <source>
        <dbReference type="EMBL" id="OBX35156.1"/>
    </source>
</evidence>
<dbReference type="GO" id="GO:0005304">
    <property type="term" value="F:L-valine transmembrane transporter activity"/>
    <property type="evidence" value="ECO:0007669"/>
    <property type="project" value="TreeGrafter"/>
</dbReference>
<dbReference type="Pfam" id="PF02653">
    <property type="entry name" value="BPD_transp_2"/>
    <property type="match status" value="1"/>
</dbReference>
<evidence type="ECO:0000256" key="5">
    <source>
        <dbReference type="ARBA" id="ARBA00022692"/>
    </source>
</evidence>
<organism evidence="10 11">
    <name type="scientific">Halomonas elongata</name>
    <dbReference type="NCBI Taxonomy" id="2746"/>
    <lineage>
        <taxon>Bacteria</taxon>
        <taxon>Pseudomonadati</taxon>
        <taxon>Pseudomonadota</taxon>
        <taxon>Gammaproteobacteria</taxon>
        <taxon>Oceanospirillales</taxon>
        <taxon>Halomonadaceae</taxon>
        <taxon>Halomonas</taxon>
    </lineage>
</organism>
<dbReference type="OMA" id="FYREQKA"/>
<evidence type="ECO:0000256" key="3">
    <source>
        <dbReference type="ARBA" id="ARBA00022475"/>
    </source>
</evidence>
<dbReference type="Proteomes" id="UP000092504">
    <property type="component" value="Unassembled WGS sequence"/>
</dbReference>
<evidence type="ECO:0000256" key="9">
    <source>
        <dbReference type="ARBA" id="ARBA00037998"/>
    </source>
</evidence>
<proteinExistence type="inferred from homology"/>
<keyword evidence="6" id="KW-0029">Amino-acid transport</keyword>
<dbReference type="InterPro" id="IPR052157">
    <property type="entry name" value="BCAA_transport_permease"/>
</dbReference>